<feature type="domain" description="Prepilin peptidase A24 N-terminal" evidence="9">
    <location>
        <begin position="44"/>
        <end position="124"/>
    </location>
</feature>
<evidence type="ECO:0000313" key="10">
    <source>
        <dbReference type="EMBL" id="PTQ83917.1"/>
    </source>
</evidence>
<reference evidence="10 11" key="1">
    <citation type="submission" date="2018-04" db="EMBL/GenBank/DDBJ databases">
        <title>Genomic Encyclopedia of Archaeal and Bacterial Type Strains, Phase II (KMG-II): from individual species to whole genera.</title>
        <authorList>
            <person name="Goeker M."/>
        </authorList>
    </citation>
    <scope>NUCLEOTIDE SEQUENCE [LARGE SCALE GENOMIC DNA]</scope>
    <source>
        <strain evidence="10 11">DSM 18806</strain>
    </source>
</reference>
<keyword evidence="10" id="KW-0808">Transferase</keyword>
<dbReference type="GO" id="GO:0032259">
    <property type="term" value="P:methylation"/>
    <property type="evidence" value="ECO:0007669"/>
    <property type="project" value="UniProtKB-KW"/>
</dbReference>
<comment type="similarity">
    <text evidence="2">Belongs to the peptidase A24 family.</text>
</comment>
<dbReference type="GO" id="GO:0004190">
    <property type="term" value="F:aspartic-type endopeptidase activity"/>
    <property type="evidence" value="ECO:0007669"/>
    <property type="project" value="InterPro"/>
</dbReference>
<protein>
    <submittedName>
        <fullName evidence="10">Leader peptidase (Prepilin peptidase)/N-methyltransferase</fullName>
    </submittedName>
</protein>
<proteinExistence type="inferred from homology"/>
<dbReference type="InterPro" id="IPR000045">
    <property type="entry name" value="Prepilin_IV_endopep_pep"/>
</dbReference>
<feature type="transmembrane region" description="Helical" evidence="7">
    <location>
        <begin position="106"/>
        <end position="126"/>
    </location>
</feature>
<keyword evidence="4 7" id="KW-0812">Transmembrane</keyword>
<evidence type="ECO:0000256" key="6">
    <source>
        <dbReference type="ARBA" id="ARBA00023136"/>
    </source>
</evidence>
<gene>
    <name evidence="10" type="ORF">C8U37_1111</name>
</gene>
<evidence type="ECO:0000256" key="7">
    <source>
        <dbReference type="SAM" id="Phobius"/>
    </source>
</evidence>
<sequence>MGYQMFSESADKKIPQTSCGYYSQFVRQGGIVLTIVAYVSIFYFGAIFGSFFTVLGTRIPIKENFTTTRSHCIHCQHTLQTKDLFPIFSYVSHRGKCAYCSTKIDAMYFTSEIISGFVACLLYYFYATDLWQLAALAFVFSLLLVISIADYLYLLIPDRFQLLLLFGVLFRQAVLPVADWLGAFISFFVIFSLLFFTSLSLPDGIGGGDVKLLSILSLTFGLEPTLFIILLASFSAGSYFLHTHMAKGSSLQRRLPFGPFLAASAVVVHFAQMLLIR</sequence>
<evidence type="ECO:0000256" key="1">
    <source>
        <dbReference type="ARBA" id="ARBA00004651"/>
    </source>
</evidence>
<evidence type="ECO:0000313" key="11">
    <source>
        <dbReference type="Proteomes" id="UP000244161"/>
    </source>
</evidence>
<organism evidence="10 11">
    <name type="scientific">Trichococcus patagoniensis</name>
    <dbReference type="NCBI Taxonomy" id="382641"/>
    <lineage>
        <taxon>Bacteria</taxon>
        <taxon>Bacillati</taxon>
        <taxon>Bacillota</taxon>
        <taxon>Bacilli</taxon>
        <taxon>Lactobacillales</taxon>
        <taxon>Carnobacteriaceae</taxon>
        <taxon>Trichococcus</taxon>
    </lineage>
</organism>
<feature type="transmembrane region" description="Helical" evidence="7">
    <location>
        <begin position="213"/>
        <end position="237"/>
    </location>
</feature>
<dbReference type="Gene3D" id="1.20.120.1220">
    <property type="match status" value="1"/>
</dbReference>
<evidence type="ECO:0000256" key="4">
    <source>
        <dbReference type="ARBA" id="ARBA00022692"/>
    </source>
</evidence>
<dbReference type="PANTHER" id="PTHR30487:SF0">
    <property type="entry name" value="PREPILIN LEADER PEPTIDASE_N-METHYLTRANSFERASE-RELATED"/>
    <property type="match status" value="1"/>
</dbReference>
<evidence type="ECO:0000259" key="8">
    <source>
        <dbReference type="Pfam" id="PF01478"/>
    </source>
</evidence>
<dbReference type="GO" id="GO:0005886">
    <property type="term" value="C:plasma membrane"/>
    <property type="evidence" value="ECO:0007669"/>
    <property type="project" value="UniProtKB-SubCell"/>
</dbReference>
<evidence type="ECO:0000256" key="5">
    <source>
        <dbReference type="ARBA" id="ARBA00022989"/>
    </source>
</evidence>
<feature type="transmembrane region" description="Helical" evidence="7">
    <location>
        <begin position="184"/>
        <end position="201"/>
    </location>
</feature>
<comment type="subcellular location">
    <subcellularLocation>
        <location evidence="1">Cell membrane</location>
        <topology evidence="1">Multi-pass membrane protein</topology>
    </subcellularLocation>
</comment>
<evidence type="ECO:0000256" key="3">
    <source>
        <dbReference type="ARBA" id="ARBA00022475"/>
    </source>
</evidence>
<dbReference type="Proteomes" id="UP000244161">
    <property type="component" value="Unassembled WGS sequence"/>
</dbReference>
<dbReference type="GO" id="GO:0008168">
    <property type="term" value="F:methyltransferase activity"/>
    <property type="evidence" value="ECO:0007669"/>
    <property type="project" value="UniProtKB-KW"/>
</dbReference>
<keyword evidence="3" id="KW-1003">Cell membrane</keyword>
<dbReference type="InterPro" id="IPR050882">
    <property type="entry name" value="Prepilin_peptidase/N-MTase"/>
</dbReference>
<dbReference type="PANTHER" id="PTHR30487">
    <property type="entry name" value="TYPE 4 PREPILIN-LIKE PROTEINS LEADER PEPTIDE-PROCESSING ENZYME"/>
    <property type="match status" value="1"/>
</dbReference>
<keyword evidence="10" id="KW-0489">Methyltransferase</keyword>
<dbReference type="Pfam" id="PF06750">
    <property type="entry name" value="A24_N_bact"/>
    <property type="match status" value="1"/>
</dbReference>
<dbReference type="InterPro" id="IPR010627">
    <property type="entry name" value="Prepilin_pept_A24_N"/>
</dbReference>
<name>A0A2T5IJB9_9LACT</name>
<feature type="transmembrane region" description="Helical" evidence="7">
    <location>
        <begin position="132"/>
        <end position="153"/>
    </location>
</feature>
<evidence type="ECO:0000256" key="2">
    <source>
        <dbReference type="ARBA" id="ARBA00005801"/>
    </source>
</evidence>
<keyword evidence="5 7" id="KW-1133">Transmembrane helix</keyword>
<dbReference type="GO" id="GO:0006465">
    <property type="term" value="P:signal peptide processing"/>
    <property type="evidence" value="ECO:0007669"/>
    <property type="project" value="TreeGrafter"/>
</dbReference>
<feature type="transmembrane region" description="Helical" evidence="7">
    <location>
        <begin position="31"/>
        <end position="55"/>
    </location>
</feature>
<feature type="transmembrane region" description="Helical" evidence="7">
    <location>
        <begin position="257"/>
        <end position="276"/>
    </location>
</feature>
<keyword evidence="11" id="KW-1185">Reference proteome</keyword>
<accession>A0A2T5IJB9</accession>
<feature type="domain" description="Prepilin type IV endopeptidase peptidase" evidence="8">
    <location>
        <begin position="138"/>
        <end position="240"/>
    </location>
</feature>
<dbReference type="EMBL" id="QAOM01000011">
    <property type="protein sequence ID" value="PTQ83917.1"/>
    <property type="molecule type" value="Genomic_DNA"/>
</dbReference>
<dbReference type="AlphaFoldDB" id="A0A2T5IJB9"/>
<dbReference type="Pfam" id="PF01478">
    <property type="entry name" value="Peptidase_A24"/>
    <property type="match status" value="1"/>
</dbReference>
<keyword evidence="6 7" id="KW-0472">Membrane</keyword>
<comment type="caution">
    <text evidence="10">The sequence shown here is derived from an EMBL/GenBank/DDBJ whole genome shotgun (WGS) entry which is preliminary data.</text>
</comment>
<evidence type="ECO:0000259" key="9">
    <source>
        <dbReference type="Pfam" id="PF06750"/>
    </source>
</evidence>